<reference evidence="1" key="1">
    <citation type="submission" date="2014-09" db="EMBL/GenBank/DDBJ databases">
        <authorList>
            <person name="Magalhaes I.L.F."/>
            <person name="Oliveira U."/>
            <person name="Santos F.R."/>
            <person name="Vidigal T.H.D.A."/>
            <person name="Brescovit A.D."/>
            <person name="Santos A.J."/>
        </authorList>
    </citation>
    <scope>NUCLEOTIDE SEQUENCE</scope>
    <source>
        <tissue evidence="1">Shoot tissue taken approximately 20 cm above the soil surface</tissue>
    </source>
</reference>
<protein>
    <submittedName>
        <fullName evidence="1">Uncharacterized protein</fullName>
    </submittedName>
</protein>
<sequence>MQELSYINLQQLNKILADKRTNQSVIGNFRTQQEAIT</sequence>
<dbReference type="AlphaFoldDB" id="A0A0A8YAF8"/>
<dbReference type="EMBL" id="GBRH01275532">
    <property type="protein sequence ID" value="JAD22363.1"/>
    <property type="molecule type" value="Transcribed_RNA"/>
</dbReference>
<accession>A0A0A8YAF8</accession>
<name>A0A0A8YAF8_ARUDO</name>
<reference evidence="1" key="2">
    <citation type="journal article" date="2015" name="Data Brief">
        <title>Shoot transcriptome of the giant reed, Arundo donax.</title>
        <authorList>
            <person name="Barrero R.A."/>
            <person name="Guerrero F.D."/>
            <person name="Moolhuijzen P."/>
            <person name="Goolsby J.A."/>
            <person name="Tidwell J."/>
            <person name="Bellgard S.E."/>
            <person name="Bellgard M.I."/>
        </authorList>
    </citation>
    <scope>NUCLEOTIDE SEQUENCE</scope>
    <source>
        <tissue evidence="1">Shoot tissue taken approximately 20 cm above the soil surface</tissue>
    </source>
</reference>
<evidence type="ECO:0000313" key="1">
    <source>
        <dbReference type="EMBL" id="JAD22363.1"/>
    </source>
</evidence>
<proteinExistence type="predicted"/>
<organism evidence="1">
    <name type="scientific">Arundo donax</name>
    <name type="common">Giant reed</name>
    <name type="synonym">Donax arundinaceus</name>
    <dbReference type="NCBI Taxonomy" id="35708"/>
    <lineage>
        <taxon>Eukaryota</taxon>
        <taxon>Viridiplantae</taxon>
        <taxon>Streptophyta</taxon>
        <taxon>Embryophyta</taxon>
        <taxon>Tracheophyta</taxon>
        <taxon>Spermatophyta</taxon>
        <taxon>Magnoliopsida</taxon>
        <taxon>Liliopsida</taxon>
        <taxon>Poales</taxon>
        <taxon>Poaceae</taxon>
        <taxon>PACMAD clade</taxon>
        <taxon>Arundinoideae</taxon>
        <taxon>Arundineae</taxon>
        <taxon>Arundo</taxon>
    </lineage>
</organism>